<evidence type="ECO:0000313" key="3">
    <source>
        <dbReference type="EMBL" id="KAJ5215574.1"/>
    </source>
</evidence>
<feature type="compositionally biased region" description="Polar residues" evidence="2">
    <location>
        <begin position="7"/>
        <end position="26"/>
    </location>
</feature>
<dbReference type="Proteomes" id="UP001150904">
    <property type="component" value="Unassembled WGS sequence"/>
</dbReference>
<dbReference type="EMBL" id="JAPQKR010000005">
    <property type="protein sequence ID" value="KAJ5215574.1"/>
    <property type="molecule type" value="Genomic_DNA"/>
</dbReference>
<sequence length="259" mass="28894">MAKAPPSSRSPMTKESTKLLSKSDTGGVSRHATRPTTAGPSTGSQTTSRVVKSRSTQTSSSPVAKMSSKAQEKKDIRQACDEILKTAEEDIERRNKEIKRLNGEKDKQTRYYTRVVHRLNADKAREADQLRESTAKLERAISTSQKLENEVSQLRRELRDAQINAPEVVAWVEVQPILDQIRGFISTGNTTWNEIQALENRHMRKQLPGDGVIQEPWSNTNVQFGMLDPTSLSSFPVQNNFALNAHQVPPLPGQYASLS</sequence>
<feature type="compositionally biased region" description="Polar residues" evidence="2">
    <location>
        <begin position="34"/>
        <end position="62"/>
    </location>
</feature>
<evidence type="ECO:0000256" key="1">
    <source>
        <dbReference type="SAM" id="Coils"/>
    </source>
</evidence>
<proteinExistence type="predicted"/>
<keyword evidence="1" id="KW-0175">Coiled coil</keyword>
<evidence type="ECO:0000256" key="2">
    <source>
        <dbReference type="SAM" id="MobiDB-lite"/>
    </source>
</evidence>
<dbReference type="RefSeq" id="XP_058311387.1">
    <property type="nucleotide sequence ID" value="XM_058449043.1"/>
</dbReference>
<reference evidence="3" key="1">
    <citation type="submission" date="2022-12" db="EMBL/GenBank/DDBJ databases">
        <authorList>
            <person name="Petersen C."/>
        </authorList>
    </citation>
    <scope>NUCLEOTIDE SEQUENCE</scope>
    <source>
        <strain evidence="3">IBT 15544</strain>
    </source>
</reference>
<reference evidence="3" key="2">
    <citation type="journal article" date="2023" name="IMA Fungus">
        <title>Comparative genomic study of the Penicillium genus elucidates a diverse pangenome and 15 lateral gene transfer events.</title>
        <authorList>
            <person name="Petersen C."/>
            <person name="Sorensen T."/>
            <person name="Nielsen M.R."/>
            <person name="Sondergaard T.E."/>
            <person name="Sorensen J.L."/>
            <person name="Fitzpatrick D.A."/>
            <person name="Frisvad J.C."/>
            <person name="Nielsen K.L."/>
        </authorList>
    </citation>
    <scope>NUCLEOTIDE SEQUENCE</scope>
    <source>
        <strain evidence="3">IBT 15544</strain>
    </source>
</reference>
<comment type="caution">
    <text evidence="3">The sequence shown here is derived from an EMBL/GenBank/DDBJ whole genome shotgun (WGS) entry which is preliminary data.</text>
</comment>
<feature type="coiled-coil region" evidence="1">
    <location>
        <begin position="84"/>
        <end position="164"/>
    </location>
</feature>
<dbReference type="OrthoDB" id="4303268at2759"/>
<dbReference type="AlphaFoldDB" id="A0A9W9NAY2"/>
<feature type="region of interest" description="Disordered" evidence="2">
    <location>
        <begin position="1"/>
        <end position="75"/>
    </location>
</feature>
<dbReference type="GeneID" id="83176344"/>
<accession>A0A9W9NAY2</accession>
<organism evidence="3 4">
    <name type="scientific">Penicillium cinerascens</name>
    <dbReference type="NCBI Taxonomy" id="70096"/>
    <lineage>
        <taxon>Eukaryota</taxon>
        <taxon>Fungi</taxon>
        <taxon>Dikarya</taxon>
        <taxon>Ascomycota</taxon>
        <taxon>Pezizomycotina</taxon>
        <taxon>Eurotiomycetes</taxon>
        <taxon>Eurotiomycetidae</taxon>
        <taxon>Eurotiales</taxon>
        <taxon>Aspergillaceae</taxon>
        <taxon>Penicillium</taxon>
    </lineage>
</organism>
<evidence type="ECO:0000313" key="4">
    <source>
        <dbReference type="Proteomes" id="UP001150904"/>
    </source>
</evidence>
<gene>
    <name evidence="3" type="ORF">N7498_001981</name>
</gene>
<protein>
    <submittedName>
        <fullName evidence="3">Uncharacterized protein</fullName>
    </submittedName>
</protein>
<keyword evidence="4" id="KW-1185">Reference proteome</keyword>
<name>A0A9W9NAY2_9EURO</name>